<proteinExistence type="predicted"/>
<dbReference type="Gramene" id="OMO90051">
    <property type="protein sequence ID" value="OMO90051"/>
    <property type="gene ID" value="CCACVL1_07534"/>
</dbReference>
<sequence length="424" mass="48152">MDYHLSTLEKNLLLRRERGRSRVRIHGMPFGDGDRRKKGGSPPVKRAEFNGRDFFDESLRPIRVPNRKGNEDWQPKPHRQEIRSRSYSRQITTNISNRRTIRPNSQIEHASKNRLNKAWIPKHRPNGNNSQWKSKLFSVFVGDNPRSNNQSPLKGLAVIDNRSYKEALCGSERPFSNGKAATPSAQNDLTYCQENDDNSSNFDGSLDPLVLNVDIPKAALEWLNRSVVGKSYRGADCSEIQEEFSKEGLKVQVACLSNIKTLLTFSSADLMEDTLKSHSTTLLKFFDEVVTWWDDDYDRASLLWIKLEEWKVRVISKYCLKKVNNIPFKIICTPFMAAPVVTEEGKTLSSREIRESSIQSSPPPEAHTPRSTRDATLGSNEDINNLVGQLNENGGLSVCGPLEIELRNMESPRLVNNPTREPSE</sequence>
<feature type="compositionally biased region" description="Basic and acidic residues" evidence="1">
    <location>
        <begin position="68"/>
        <end position="84"/>
    </location>
</feature>
<dbReference type="Proteomes" id="UP000188268">
    <property type="component" value="Unassembled WGS sequence"/>
</dbReference>
<keyword evidence="3" id="KW-1185">Reference proteome</keyword>
<organism evidence="2 3">
    <name type="scientific">Corchorus capsularis</name>
    <name type="common">Jute</name>
    <dbReference type="NCBI Taxonomy" id="210143"/>
    <lineage>
        <taxon>Eukaryota</taxon>
        <taxon>Viridiplantae</taxon>
        <taxon>Streptophyta</taxon>
        <taxon>Embryophyta</taxon>
        <taxon>Tracheophyta</taxon>
        <taxon>Spermatophyta</taxon>
        <taxon>Magnoliopsida</taxon>
        <taxon>eudicotyledons</taxon>
        <taxon>Gunneridae</taxon>
        <taxon>Pentapetalae</taxon>
        <taxon>rosids</taxon>
        <taxon>malvids</taxon>
        <taxon>Malvales</taxon>
        <taxon>Malvaceae</taxon>
        <taxon>Grewioideae</taxon>
        <taxon>Apeibeae</taxon>
        <taxon>Corchorus</taxon>
    </lineage>
</organism>
<evidence type="ECO:0000313" key="3">
    <source>
        <dbReference type="Proteomes" id="UP000188268"/>
    </source>
</evidence>
<gene>
    <name evidence="2" type="ORF">CCACVL1_07534</name>
</gene>
<feature type="region of interest" description="Disordered" evidence="1">
    <location>
        <begin position="25"/>
        <end position="87"/>
    </location>
</feature>
<evidence type="ECO:0000256" key="1">
    <source>
        <dbReference type="SAM" id="MobiDB-lite"/>
    </source>
</evidence>
<feature type="region of interest" description="Disordered" evidence="1">
    <location>
        <begin position="349"/>
        <end position="379"/>
    </location>
</feature>
<dbReference type="EMBL" id="AWWV01008533">
    <property type="protein sequence ID" value="OMO90051.1"/>
    <property type="molecule type" value="Genomic_DNA"/>
</dbReference>
<protein>
    <submittedName>
        <fullName evidence="2">Uncharacterized protein</fullName>
    </submittedName>
</protein>
<dbReference type="OrthoDB" id="999103at2759"/>
<name>A0A1R3J5D8_COCAP</name>
<reference evidence="2 3" key="1">
    <citation type="submission" date="2013-09" db="EMBL/GenBank/DDBJ databases">
        <title>Corchorus capsularis genome sequencing.</title>
        <authorList>
            <person name="Alam M."/>
            <person name="Haque M.S."/>
            <person name="Islam M.S."/>
            <person name="Emdad E.M."/>
            <person name="Islam M.M."/>
            <person name="Ahmed B."/>
            <person name="Halim A."/>
            <person name="Hossen Q.M.M."/>
            <person name="Hossain M.Z."/>
            <person name="Ahmed R."/>
            <person name="Khan M.M."/>
            <person name="Islam R."/>
            <person name="Rashid M.M."/>
            <person name="Khan S.A."/>
            <person name="Rahman M.S."/>
            <person name="Alam M."/>
        </authorList>
    </citation>
    <scope>NUCLEOTIDE SEQUENCE [LARGE SCALE GENOMIC DNA]</scope>
    <source>
        <strain evidence="3">cv. CVL-1</strain>
        <tissue evidence="2">Whole seedling</tissue>
    </source>
</reference>
<feature type="compositionally biased region" description="Basic and acidic residues" evidence="1">
    <location>
        <begin position="45"/>
        <end position="60"/>
    </location>
</feature>
<dbReference type="AlphaFoldDB" id="A0A1R3J5D8"/>
<evidence type="ECO:0000313" key="2">
    <source>
        <dbReference type="EMBL" id="OMO90051.1"/>
    </source>
</evidence>
<comment type="caution">
    <text evidence="2">The sequence shown here is derived from an EMBL/GenBank/DDBJ whole genome shotgun (WGS) entry which is preliminary data.</text>
</comment>
<accession>A0A1R3J5D8</accession>